<protein>
    <submittedName>
        <fullName evidence="2">Class I SAM-dependent methyltransferase</fullName>
    </submittedName>
</protein>
<keyword evidence="2" id="KW-0489">Methyltransferase</keyword>
<keyword evidence="3" id="KW-1185">Reference proteome</keyword>
<evidence type="ECO:0000313" key="2">
    <source>
        <dbReference type="EMBL" id="MBD2179890.1"/>
    </source>
</evidence>
<comment type="caution">
    <text evidence="2">The sequence shown here is derived from an EMBL/GenBank/DDBJ whole genome shotgun (WGS) entry which is preliminary data.</text>
</comment>
<evidence type="ECO:0000259" key="1">
    <source>
        <dbReference type="Pfam" id="PF13847"/>
    </source>
</evidence>
<dbReference type="PANTHER" id="PTHR45128">
    <property type="entry name" value="METHYLTRANSFERASE TYPE 11"/>
    <property type="match status" value="1"/>
</dbReference>
<name>A0A926VA33_9CYAN</name>
<accession>A0A926VA33</accession>
<dbReference type="InterPro" id="IPR029063">
    <property type="entry name" value="SAM-dependent_MTases_sf"/>
</dbReference>
<dbReference type="RefSeq" id="WP_190461539.1">
    <property type="nucleotide sequence ID" value="NZ_JACJPW010000003.1"/>
</dbReference>
<organism evidence="2 3">
    <name type="scientific">Aerosakkonema funiforme FACHB-1375</name>
    <dbReference type="NCBI Taxonomy" id="2949571"/>
    <lineage>
        <taxon>Bacteria</taxon>
        <taxon>Bacillati</taxon>
        <taxon>Cyanobacteriota</taxon>
        <taxon>Cyanophyceae</taxon>
        <taxon>Oscillatoriophycideae</taxon>
        <taxon>Aerosakkonematales</taxon>
        <taxon>Aerosakkonemataceae</taxon>
        <taxon>Aerosakkonema</taxon>
    </lineage>
</organism>
<keyword evidence="2" id="KW-0808">Transferase</keyword>
<dbReference type="Proteomes" id="UP000641646">
    <property type="component" value="Unassembled WGS sequence"/>
</dbReference>
<reference evidence="2" key="1">
    <citation type="journal article" date="2015" name="ISME J.">
        <title>Draft Genome Sequence of Streptomyces incarnatus NRRL8089, which Produces the Nucleoside Antibiotic Sinefungin.</title>
        <authorList>
            <person name="Oshima K."/>
            <person name="Hattori M."/>
            <person name="Shimizu H."/>
            <person name="Fukuda K."/>
            <person name="Nemoto M."/>
            <person name="Inagaki K."/>
            <person name="Tamura T."/>
        </authorList>
    </citation>
    <scope>NUCLEOTIDE SEQUENCE</scope>
    <source>
        <strain evidence="2">FACHB-1375</strain>
    </source>
</reference>
<dbReference type="InterPro" id="IPR053173">
    <property type="entry name" value="SAM-binding_MTase"/>
</dbReference>
<sequence length="442" mass="50486">MENKISDLEKIRQQFDYAPYPRIPLDHYPTKIKFVVLYNMVTAYYLRSQKVVETEGKLILDAGCGSGFKSLALAVGNPGARIVGVDLSEESTNLARERLKYHHFTNVEFHTISIYDLPKLGLEFDYIDCDETLYLLPDIVAGLKAMKAVLKPEGIIRTNLHSLSQRRNYFTAQKLFKMLGFMDETPGQLEIEQAREIMNALKNHVSLKANTRVLDDEMDDEWYLMNYLFQGDKGYTIPEIFEALRAADLEFINMVNWPAWNLLDLFQDAGNLPAALGMTIPELSVEEQLHLYEMLHPIHRLIDFWCGHPNAAAPKVPVVEWTDSDWQGATVHLHPSLKVPEVKQEMLAAVTNIKMLEIAKYLPFVKESSLLMDSMVVSCLIPLLEKPMSMRSLVERWRYIRPVNPVNLEPIATETAFDLVKKILTTLEPIGLVLLERPPARA</sequence>
<evidence type="ECO:0000313" key="3">
    <source>
        <dbReference type="Proteomes" id="UP000641646"/>
    </source>
</evidence>
<proteinExistence type="predicted"/>
<feature type="domain" description="Methyltransferase" evidence="1">
    <location>
        <begin position="55"/>
        <end position="171"/>
    </location>
</feature>
<dbReference type="SUPFAM" id="SSF53335">
    <property type="entry name" value="S-adenosyl-L-methionine-dependent methyltransferases"/>
    <property type="match status" value="1"/>
</dbReference>
<gene>
    <name evidence="2" type="ORF">H6G03_01980</name>
</gene>
<dbReference type="CDD" id="cd02440">
    <property type="entry name" value="AdoMet_MTases"/>
    <property type="match status" value="1"/>
</dbReference>
<dbReference type="PANTHER" id="PTHR45128:SF1">
    <property type="entry name" value="S-ADENOSYLMETHIONINE-DEPENDENT METHYLTRANSFERASE RV2258C"/>
    <property type="match status" value="1"/>
</dbReference>
<dbReference type="EMBL" id="JACJPW010000003">
    <property type="protein sequence ID" value="MBD2179890.1"/>
    <property type="molecule type" value="Genomic_DNA"/>
</dbReference>
<dbReference type="GO" id="GO:0008168">
    <property type="term" value="F:methyltransferase activity"/>
    <property type="evidence" value="ECO:0007669"/>
    <property type="project" value="UniProtKB-KW"/>
</dbReference>
<dbReference type="Pfam" id="PF13847">
    <property type="entry name" value="Methyltransf_31"/>
    <property type="match status" value="1"/>
</dbReference>
<dbReference type="InterPro" id="IPR025714">
    <property type="entry name" value="Methyltranfer_dom"/>
</dbReference>
<dbReference type="AlphaFoldDB" id="A0A926VA33"/>
<dbReference type="GO" id="GO:0032259">
    <property type="term" value="P:methylation"/>
    <property type="evidence" value="ECO:0007669"/>
    <property type="project" value="UniProtKB-KW"/>
</dbReference>
<dbReference type="Gene3D" id="3.40.50.150">
    <property type="entry name" value="Vaccinia Virus protein VP39"/>
    <property type="match status" value="1"/>
</dbReference>
<reference evidence="2" key="2">
    <citation type="submission" date="2020-08" db="EMBL/GenBank/DDBJ databases">
        <authorList>
            <person name="Chen M."/>
            <person name="Teng W."/>
            <person name="Zhao L."/>
            <person name="Hu C."/>
            <person name="Zhou Y."/>
            <person name="Han B."/>
            <person name="Song L."/>
            <person name="Shu W."/>
        </authorList>
    </citation>
    <scope>NUCLEOTIDE SEQUENCE</scope>
    <source>
        <strain evidence="2">FACHB-1375</strain>
    </source>
</reference>